<evidence type="ECO:0000313" key="3">
    <source>
        <dbReference type="EMBL" id="KAK8860840.1"/>
    </source>
</evidence>
<keyword evidence="4" id="KW-1185">Reference proteome</keyword>
<dbReference type="EMBL" id="JAPFFF010000018">
    <property type="protein sequence ID" value="KAK8860840.1"/>
    <property type="molecule type" value="Genomic_DNA"/>
</dbReference>
<reference evidence="2 4" key="1">
    <citation type="submission" date="2024-04" db="EMBL/GenBank/DDBJ databases">
        <title>Tritrichomonas musculus Genome.</title>
        <authorList>
            <person name="Alves-Ferreira E."/>
            <person name="Grigg M."/>
            <person name="Lorenzi H."/>
            <person name="Galac M."/>
        </authorList>
    </citation>
    <scope>NUCLEOTIDE SEQUENCE [LARGE SCALE GENOMIC DNA]</scope>
    <source>
        <strain evidence="2 4">EAF2021</strain>
    </source>
</reference>
<sequence length="156" mass="17861">MNENIQKESPFSADWVLFGFNGKPSPGFDYSWFEVQNYMGLIGFDDYIQNCKLFSSSKNSHIFMIRTQNSIEEVWDISDVNFNPVSPDYSVLSASYNDRCIHVSNVSTSFIELLIRAHKLSHDSLSHFRPFTPMQLKIKVAAPQLNIPELSSKIES</sequence>
<comment type="caution">
    <text evidence="2">The sequence shown here is derived from an EMBL/GenBank/DDBJ whole genome shotgun (WGS) entry which is preliminary data.</text>
</comment>
<proteinExistence type="predicted"/>
<evidence type="ECO:0000313" key="2">
    <source>
        <dbReference type="EMBL" id="KAK8834021.1"/>
    </source>
</evidence>
<dbReference type="Proteomes" id="UP001470230">
    <property type="component" value="Unassembled WGS sequence"/>
</dbReference>
<protein>
    <submittedName>
        <fullName evidence="2">Uncharacterized protein</fullName>
    </submittedName>
</protein>
<evidence type="ECO:0000313" key="4">
    <source>
        <dbReference type="Proteomes" id="UP001470230"/>
    </source>
</evidence>
<dbReference type="EMBL" id="JAPFFF010000628">
    <property type="protein sequence ID" value="KAK8833853.1"/>
    <property type="molecule type" value="Genomic_DNA"/>
</dbReference>
<organism evidence="2 4">
    <name type="scientific">Tritrichomonas musculus</name>
    <dbReference type="NCBI Taxonomy" id="1915356"/>
    <lineage>
        <taxon>Eukaryota</taxon>
        <taxon>Metamonada</taxon>
        <taxon>Parabasalia</taxon>
        <taxon>Tritrichomonadida</taxon>
        <taxon>Tritrichomonadidae</taxon>
        <taxon>Tritrichomonas</taxon>
    </lineage>
</organism>
<dbReference type="EMBL" id="JAPFFF010000550">
    <property type="protein sequence ID" value="KAK8834021.1"/>
    <property type="molecule type" value="Genomic_DNA"/>
</dbReference>
<accession>A0ABR2GK09</accession>
<gene>
    <name evidence="3" type="ORF">M9Y10_012532</name>
    <name evidence="2" type="ORF">M9Y10_037197</name>
    <name evidence="1" type="ORF">M9Y10_040101</name>
</gene>
<name>A0ABR2GK09_9EUKA</name>
<evidence type="ECO:0000313" key="1">
    <source>
        <dbReference type="EMBL" id="KAK8833853.1"/>
    </source>
</evidence>